<reference evidence="2" key="1">
    <citation type="submission" date="2019-12" db="EMBL/GenBank/DDBJ databases">
        <title>Genome sequencing and annotation of Brassica cretica.</title>
        <authorList>
            <person name="Studholme D.J."/>
            <person name="Sarris P."/>
        </authorList>
    </citation>
    <scope>NUCLEOTIDE SEQUENCE</scope>
    <source>
        <strain evidence="2">PFS-109/04</strain>
        <tissue evidence="2">Leaf</tissue>
    </source>
</reference>
<name>A0A8S9SRT0_BRACR</name>
<feature type="compositionally biased region" description="Polar residues" evidence="1">
    <location>
        <begin position="183"/>
        <end position="196"/>
    </location>
</feature>
<proteinExistence type="predicted"/>
<sequence>MDKPVNQMYLRDACRSSVPGTKLGVPSSGDLERSLIGDLRVEFSFKDLELQGQLGICIFLSSMKSGYLTLQGLDLSRLELVKLFHIRIYGRLSLSEVFHFLEEGRDPGTGPGKLHNREPGFLLAGILGTAVPSSGDPENRGFFQRGSRGRYRAWWPASEWQNVKSKQVPAVALPREEEYGSCEKQNIPGSQGTSGPYVSPRSKEETQGSPIRLRVLCIKPEEEPPGSPIASGLQSKISGSKEEPSGSNYDVRICQRISGLLYRLRAPVVIRGSRKDLRVSSTISGSKENIRAPPRPPCPHTSSGLRDQPPDSKSPYFSSKPPGSEPPPLQVPQ</sequence>
<evidence type="ECO:0000256" key="1">
    <source>
        <dbReference type="SAM" id="MobiDB-lite"/>
    </source>
</evidence>
<evidence type="ECO:0000313" key="2">
    <source>
        <dbReference type="EMBL" id="KAF3602745.1"/>
    </source>
</evidence>
<comment type="caution">
    <text evidence="2">The sequence shown here is derived from an EMBL/GenBank/DDBJ whole genome shotgun (WGS) entry which is preliminary data.</text>
</comment>
<dbReference type="Proteomes" id="UP000712600">
    <property type="component" value="Unassembled WGS sequence"/>
</dbReference>
<organism evidence="2 3">
    <name type="scientific">Brassica cretica</name>
    <name type="common">Mustard</name>
    <dbReference type="NCBI Taxonomy" id="69181"/>
    <lineage>
        <taxon>Eukaryota</taxon>
        <taxon>Viridiplantae</taxon>
        <taxon>Streptophyta</taxon>
        <taxon>Embryophyta</taxon>
        <taxon>Tracheophyta</taxon>
        <taxon>Spermatophyta</taxon>
        <taxon>Magnoliopsida</taxon>
        <taxon>eudicotyledons</taxon>
        <taxon>Gunneridae</taxon>
        <taxon>Pentapetalae</taxon>
        <taxon>rosids</taxon>
        <taxon>malvids</taxon>
        <taxon>Brassicales</taxon>
        <taxon>Brassicaceae</taxon>
        <taxon>Brassiceae</taxon>
        <taxon>Brassica</taxon>
    </lineage>
</organism>
<accession>A0A8S9SRT0</accession>
<feature type="region of interest" description="Disordered" evidence="1">
    <location>
        <begin position="276"/>
        <end position="333"/>
    </location>
</feature>
<gene>
    <name evidence="2" type="ORF">F2Q69_00036258</name>
</gene>
<protein>
    <submittedName>
        <fullName evidence="2">Uncharacterized protein</fullName>
    </submittedName>
</protein>
<feature type="region of interest" description="Disordered" evidence="1">
    <location>
        <begin position="180"/>
        <end position="247"/>
    </location>
</feature>
<dbReference type="AlphaFoldDB" id="A0A8S9SRT0"/>
<feature type="compositionally biased region" description="Pro residues" evidence="1">
    <location>
        <begin position="323"/>
        <end position="333"/>
    </location>
</feature>
<dbReference type="EMBL" id="QGKX02000004">
    <property type="protein sequence ID" value="KAF3602745.1"/>
    <property type="molecule type" value="Genomic_DNA"/>
</dbReference>
<evidence type="ECO:0000313" key="3">
    <source>
        <dbReference type="Proteomes" id="UP000712600"/>
    </source>
</evidence>